<gene>
    <name evidence="1" type="ORF">SAMN02745229_00361</name>
</gene>
<accession>A0A1M5SQ96</accession>
<dbReference type="STRING" id="1121131.SAMN02745229_00361"/>
<name>A0A1M5SQ96_BUTFI</name>
<keyword evidence="2" id="KW-1185">Reference proteome</keyword>
<dbReference type="Proteomes" id="UP000184278">
    <property type="component" value="Unassembled WGS sequence"/>
</dbReference>
<evidence type="ECO:0000313" key="1">
    <source>
        <dbReference type="EMBL" id="SHH40665.1"/>
    </source>
</evidence>
<organism evidence="1 2">
    <name type="scientific">Butyrivibrio fibrisolvens DSM 3071</name>
    <dbReference type="NCBI Taxonomy" id="1121131"/>
    <lineage>
        <taxon>Bacteria</taxon>
        <taxon>Bacillati</taxon>
        <taxon>Bacillota</taxon>
        <taxon>Clostridia</taxon>
        <taxon>Lachnospirales</taxon>
        <taxon>Lachnospiraceae</taxon>
        <taxon>Butyrivibrio</taxon>
    </lineage>
</organism>
<protein>
    <submittedName>
        <fullName evidence="1">Uncharacterized protein</fullName>
    </submittedName>
</protein>
<evidence type="ECO:0000313" key="2">
    <source>
        <dbReference type="Proteomes" id="UP000184278"/>
    </source>
</evidence>
<sequence>MSNNYNEYCMKFSNEEIEEYLINSILEKGKQIYEYRISKRDEHGHKKQ</sequence>
<dbReference type="EMBL" id="FQXK01000004">
    <property type="protein sequence ID" value="SHH40665.1"/>
    <property type="molecule type" value="Genomic_DNA"/>
</dbReference>
<proteinExistence type="predicted"/>
<reference evidence="2" key="1">
    <citation type="submission" date="2016-11" db="EMBL/GenBank/DDBJ databases">
        <authorList>
            <person name="Varghese N."/>
            <person name="Submissions S."/>
        </authorList>
    </citation>
    <scope>NUCLEOTIDE SEQUENCE [LARGE SCALE GENOMIC DNA]</scope>
    <source>
        <strain evidence="2">DSM 3071</strain>
    </source>
</reference>
<dbReference type="AlphaFoldDB" id="A0A1M5SQ96"/>